<evidence type="ECO:0000313" key="1">
    <source>
        <dbReference type="EMBL" id="WMS88960.1"/>
    </source>
</evidence>
<dbReference type="InterPro" id="IPR037883">
    <property type="entry name" value="Knr4/Smi1-like_sf"/>
</dbReference>
<sequence length="89" mass="10109">MPSWQQLKAYSAMYKEINQQNATCDQDGNQFELSRLSDCIVIGEDNGEPLFCDPSDSYSIWCYYPDGGDVKYLSSSLDVFIAKAELIYD</sequence>
<protein>
    <submittedName>
        <fullName evidence="1">Uncharacterized protein</fullName>
    </submittedName>
</protein>
<evidence type="ECO:0000313" key="2">
    <source>
        <dbReference type="Proteomes" id="UP001239782"/>
    </source>
</evidence>
<reference evidence="1 2" key="1">
    <citation type="submission" date="2023-08" db="EMBL/GenBank/DDBJ databases">
        <title>Pleionea litopenaei sp. nov., isolated from stomach of juvenile Litopenaeus vannamei.</title>
        <authorList>
            <person name="Rho A.M."/>
            <person name="Hwang C.Y."/>
        </authorList>
    </citation>
    <scope>NUCLEOTIDE SEQUENCE [LARGE SCALE GENOMIC DNA]</scope>
    <source>
        <strain evidence="1 2">HL-JVS1</strain>
    </source>
</reference>
<organism evidence="1 2">
    <name type="scientific">Pleionea litopenaei</name>
    <dbReference type="NCBI Taxonomy" id="3070815"/>
    <lineage>
        <taxon>Bacteria</taxon>
        <taxon>Pseudomonadati</taxon>
        <taxon>Pseudomonadota</taxon>
        <taxon>Gammaproteobacteria</taxon>
        <taxon>Oceanospirillales</taxon>
        <taxon>Pleioneaceae</taxon>
        <taxon>Pleionea</taxon>
    </lineage>
</organism>
<keyword evidence="2" id="KW-1185">Reference proteome</keyword>
<dbReference type="AlphaFoldDB" id="A0AA51X9A1"/>
<name>A0AA51X9A1_9GAMM</name>
<dbReference type="KEGG" id="plei:Q9312_08600"/>
<dbReference type="Proteomes" id="UP001239782">
    <property type="component" value="Chromosome"/>
</dbReference>
<dbReference type="SUPFAM" id="SSF160631">
    <property type="entry name" value="SMI1/KNR4-like"/>
    <property type="match status" value="1"/>
</dbReference>
<accession>A0AA51X9A1</accession>
<gene>
    <name evidence="1" type="ORF">Q9312_08600</name>
</gene>
<dbReference type="EMBL" id="CP133548">
    <property type="protein sequence ID" value="WMS88960.1"/>
    <property type="molecule type" value="Genomic_DNA"/>
</dbReference>
<proteinExistence type="predicted"/>